<keyword evidence="6 8" id="KW-0460">Magnesium</keyword>
<reference evidence="11 12" key="1">
    <citation type="submission" date="2023-07" db="EMBL/GenBank/DDBJ databases">
        <title>Closed genome sequence of Methanosarcinaceae archaeon Am2.</title>
        <authorList>
            <person name="Poehlein A."/>
            <person name="Protasov E."/>
            <person name="Platt K."/>
            <person name="Reeh H."/>
            <person name="Daniel R."/>
            <person name="Brune A."/>
        </authorList>
    </citation>
    <scope>NUCLEOTIDE SEQUENCE [LARGE SCALE GENOMIC DNA]</scope>
    <source>
        <strain evidence="11 12">Am2</strain>
    </source>
</reference>
<evidence type="ECO:0000256" key="6">
    <source>
        <dbReference type="ARBA" id="ARBA00022842"/>
    </source>
</evidence>
<dbReference type="SUPFAM" id="SSF52317">
    <property type="entry name" value="Class I glutamine amidotransferase-like"/>
    <property type="match status" value="1"/>
</dbReference>
<comment type="catalytic activity">
    <reaction evidence="8">
        <text>Ni-sirohydrochlorin + 2 L-glutamine + 2 ATP + 2 H2O = Ni-sirohydrochlorin a,c-diamide + 2 L-glutamate + 2 ADP + 2 phosphate + 2 H(+)</text>
        <dbReference type="Rhea" id="RHEA:52896"/>
        <dbReference type="ChEBI" id="CHEBI:15377"/>
        <dbReference type="ChEBI" id="CHEBI:15378"/>
        <dbReference type="ChEBI" id="CHEBI:29985"/>
        <dbReference type="ChEBI" id="CHEBI:30616"/>
        <dbReference type="ChEBI" id="CHEBI:43474"/>
        <dbReference type="ChEBI" id="CHEBI:58359"/>
        <dbReference type="ChEBI" id="CHEBI:136841"/>
        <dbReference type="ChEBI" id="CHEBI:136887"/>
        <dbReference type="ChEBI" id="CHEBI:456216"/>
        <dbReference type="EC" id="6.3.5.12"/>
    </reaction>
</comment>
<comment type="similarity">
    <text evidence="8">Belongs to the CobB/CbiA family.</text>
</comment>
<dbReference type="NCBIfam" id="NF002204">
    <property type="entry name" value="PRK01077.1"/>
    <property type="match status" value="1"/>
</dbReference>
<dbReference type="EC" id="6.3.5.11" evidence="8"/>
<evidence type="ECO:0000256" key="2">
    <source>
        <dbReference type="ARBA" id="ARBA00022573"/>
    </source>
</evidence>
<dbReference type="InterPro" id="IPR011698">
    <property type="entry name" value="GATase_3"/>
</dbReference>
<dbReference type="Gene3D" id="3.40.50.300">
    <property type="entry name" value="P-loop containing nucleotide triphosphate hydrolases"/>
    <property type="match status" value="2"/>
</dbReference>
<protein>
    <recommendedName>
        <fullName evidence="8">Cobyrinate a,c-diamide synthase</fullName>
        <ecNumber evidence="8">6.3.5.11</ecNumber>
    </recommendedName>
    <alternativeName>
        <fullName evidence="8">Cobyrinic acid a,c-diamide synthetase</fullName>
    </alternativeName>
    <alternativeName>
        <fullName evidence="8">Ni-sirohydrochlorin a,c-diamide synthase</fullName>
        <ecNumber evidence="8">6.3.5.12</ecNumber>
    </alternativeName>
    <alternativeName>
        <fullName evidence="8">Ni-sirohydrochlorin a,c-diamide synthetase</fullName>
    </alternativeName>
</protein>
<dbReference type="GO" id="GO:0015948">
    <property type="term" value="P:methanogenesis"/>
    <property type="evidence" value="ECO:0007669"/>
    <property type="project" value="UniProtKB-KW"/>
</dbReference>
<evidence type="ECO:0000259" key="9">
    <source>
        <dbReference type="Pfam" id="PF01656"/>
    </source>
</evidence>
<evidence type="ECO:0000256" key="1">
    <source>
        <dbReference type="ARBA" id="ARBA00001946"/>
    </source>
</evidence>
<dbReference type="EMBL" id="CP131061">
    <property type="protein sequence ID" value="WNY26614.1"/>
    <property type="molecule type" value="Genomic_DNA"/>
</dbReference>
<comment type="pathway">
    <text evidence="8">Cofactor biosynthesis; adenosylcobalamin biosynthesis; cob(II)yrinate a,c-diamide from sirohydrochlorin (anaerobic route): step 10/10.</text>
</comment>
<evidence type="ECO:0000256" key="8">
    <source>
        <dbReference type="HAMAP-Rule" id="MF_00027"/>
    </source>
</evidence>
<comment type="domain">
    <text evidence="8">Comprises of two domains. The C-terminal domain contains the binding site for glutamine and catalyzes the hydrolysis of this substrate to glutamate and ammonia. The N-terminal domain is anticipated to bind ATP, and cobyrinate or Ni-sirohydrochlorin, and catalyzes the ultimate synthesis of the diamide product. The ammonia produced via the glutaminase domain is probably translocated to the adjacent domain via a molecular tunnel, where it reacts with an activated intermediate.</text>
</comment>
<dbReference type="InterPro" id="IPR027417">
    <property type="entry name" value="P-loop_NTPase"/>
</dbReference>
<gene>
    <name evidence="11" type="primary">cbiA_2</name>
    <name evidence="8" type="synonym">cbiA</name>
    <name evidence="8" type="synonym">cfbB</name>
    <name evidence="11" type="ORF">MsAm2_03860</name>
</gene>
<organism evidence="11 12">
    <name type="scientific">Methanolapillus ohkumae</name>
    <dbReference type="NCBI Taxonomy" id="3028298"/>
    <lineage>
        <taxon>Archaea</taxon>
        <taxon>Methanobacteriati</taxon>
        <taxon>Methanobacteriota</taxon>
        <taxon>Stenosarchaea group</taxon>
        <taxon>Methanomicrobia</taxon>
        <taxon>Methanosarcinales</taxon>
        <taxon>Methanosarcinaceae</taxon>
        <taxon>Methanolapillus</taxon>
    </lineage>
</organism>
<keyword evidence="12" id="KW-1185">Reference proteome</keyword>
<dbReference type="InterPro" id="IPR004484">
    <property type="entry name" value="CbiA/CobB_synth"/>
</dbReference>
<feature type="domain" description="CobQ/CobB/MinD/ParA nucleotide binding" evidence="9">
    <location>
        <begin position="1"/>
        <end position="177"/>
    </location>
</feature>
<dbReference type="EC" id="6.3.5.12" evidence="8"/>
<name>A0AA96ZVD5_9EURY</name>
<evidence type="ECO:0000259" key="10">
    <source>
        <dbReference type="Pfam" id="PF07685"/>
    </source>
</evidence>
<evidence type="ECO:0000256" key="5">
    <source>
        <dbReference type="ARBA" id="ARBA00022840"/>
    </source>
</evidence>
<comment type="catalytic activity">
    <reaction evidence="8">
        <text>cob(II)yrinate + 2 L-glutamine + 2 ATP + 2 H2O = cob(II)yrinate a,c diamide + 2 L-glutamate + 2 ADP + 2 phosphate + 2 H(+)</text>
        <dbReference type="Rhea" id="RHEA:26289"/>
        <dbReference type="ChEBI" id="CHEBI:15377"/>
        <dbReference type="ChEBI" id="CHEBI:15378"/>
        <dbReference type="ChEBI" id="CHEBI:29985"/>
        <dbReference type="ChEBI" id="CHEBI:30616"/>
        <dbReference type="ChEBI" id="CHEBI:43474"/>
        <dbReference type="ChEBI" id="CHEBI:58359"/>
        <dbReference type="ChEBI" id="CHEBI:58537"/>
        <dbReference type="ChEBI" id="CHEBI:58894"/>
        <dbReference type="ChEBI" id="CHEBI:456216"/>
        <dbReference type="EC" id="6.3.5.11"/>
    </reaction>
</comment>
<evidence type="ECO:0000313" key="12">
    <source>
        <dbReference type="Proteomes" id="UP001304970"/>
    </source>
</evidence>
<dbReference type="NCBIfam" id="TIGR00379">
    <property type="entry name" value="cobB"/>
    <property type="match status" value="1"/>
</dbReference>
<keyword evidence="5 8" id="KW-0067">ATP-binding</keyword>
<proteinExistence type="inferred from homology"/>
<evidence type="ECO:0000256" key="4">
    <source>
        <dbReference type="ARBA" id="ARBA00022741"/>
    </source>
</evidence>
<accession>A0AA96ZVD5</accession>
<dbReference type="HAMAP" id="MF_00027">
    <property type="entry name" value="CobB_CbiA"/>
    <property type="match status" value="1"/>
</dbReference>
<dbReference type="InterPro" id="IPR029062">
    <property type="entry name" value="Class_I_gatase-like"/>
</dbReference>
<keyword evidence="3 8" id="KW-0436">Ligase</keyword>
<dbReference type="Pfam" id="PF07685">
    <property type="entry name" value="GATase_3"/>
    <property type="match status" value="1"/>
</dbReference>
<dbReference type="Gene3D" id="3.40.50.880">
    <property type="match status" value="1"/>
</dbReference>
<comment type="miscellaneous">
    <text evidence="8">The a and c carboxylates of cobyrinate and Ni-sirohydrochlorin are activated for nucleophilic attack via formation of a phosphorylated intermediate by ATP. CbiA catalyzes first the amidation of the c-carboxylate, and then that of the a-carboxylate.</text>
</comment>
<dbReference type="Pfam" id="PF01656">
    <property type="entry name" value="CbiA"/>
    <property type="match status" value="1"/>
</dbReference>
<dbReference type="GO" id="GO:0009236">
    <property type="term" value="P:cobalamin biosynthetic process"/>
    <property type="evidence" value="ECO:0007669"/>
    <property type="project" value="UniProtKB-UniRule"/>
</dbReference>
<dbReference type="CDD" id="cd05388">
    <property type="entry name" value="CobB_N"/>
    <property type="match status" value="1"/>
</dbReference>
<keyword evidence="4 8" id="KW-0547">Nucleotide-binding</keyword>
<sequence length="438" mass="47783">MIAGTNSGVGKTTSSMGLMAALRKRGRNVQAFKVGPDYIDPSYHSVICGRSSLNLDAYMMEPAGVLDTYLRASAGADLSIVEGVMGLFDGMDSTEISGAAHVAKTLDIPVFLVINVHGMSRSTAAMLKGYAEFDKDVKIAGVILNKVGSPRHLELIQGALDGKIPIVGALPRNTNIAVPERYMGLHMPEESDFDFSGLADFVEQNMNIDLILKIAAEYEKKRPTPAPLPQHETDLKIGVAKDTAFCFYYPAMLDAFKRAGAELVFFSPTKGELPQADGYYFGSGYPEFCIQELSESPTTRKLKSLAADGIPMFGEGAGLSYLCKSYTTEAGTFKMADILPAASEITKKLQGLGYAEAKPLSQALPFGNKNIKAHEFHYSLTMPEHDSRFAYEMVRGKGISDKKDGLYEYNVMAGYMQMHPGSFDVGEFVEKCRQNKRK</sequence>
<dbReference type="AlphaFoldDB" id="A0AA96ZVD5"/>
<comment type="cofactor">
    <cofactor evidence="1 8">
        <name>Mg(2+)</name>
        <dbReference type="ChEBI" id="CHEBI:18420"/>
    </cofactor>
</comment>
<keyword evidence="7 8" id="KW-0315">Glutamine amidotransferase</keyword>
<evidence type="ECO:0000256" key="3">
    <source>
        <dbReference type="ARBA" id="ARBA00022598"/>
    </source>
</evidence>
<feature type="domain" description="CobB/CobQ-like glutamine amidotransferase" evidence="10">
    <location>
        <begin position="236"/>
        <end position="418"/>
    </location>
</feature>
<comment type="caution">
    <text evidence="8">Lacks conserved residue(s) required for the propagation of feature annotation.</text>
</comment>
<comment type="function">
    <text evidence="8">Catalyzes the ATP-dependent amidation of the two carboxylate groups at positions a and c of cobyrinate, using either L-glutamine or ammonia as the nitrogen source. Involved in the biosynthesis of the unique nickel-containing tetrapyrrole coenzyme F430, the prosthetic group of methyl-coenzyme M reductase (MCR), which plays a key role in methanogenesis and anaerobic methane oxidation. Catalyzes the ATP-dependent amidation of the two carboxylate groups at positions a and c of Ni-sirohydrochlorin, using L-glutamine or ammonia as the nitrogen source.</text>
</comment>
<dbReference type="PROSITE" id="PS51274">
    <property type="entry name" value="GATASE_COBBQ"/>
    <property type="match status" value="1"/>
</dbReference>
<dbReference type="GO" id="GO:0042242">
    <property type="term" value="F:cobyrinic acid a,c-diamide synthase activity"/>
    <property type="evidence" value="ECO:0007669"/>
    <property type="project" value="UniProtKB-UniRule"/>
</dbReference>
<dbReference type="GO" id="GO:0005524">
    <property type="term" value="F:ATP binding"/>
    <property type="evidence" value="ECO:0007669"/>
    <property type="project" value="UniProtKB-UniRule"/>
</dbReference>
<evidence type="ECO:0000313" key="11">
    <source>
        <dbReference type="EMBL" id="WNY26614.1"/>
    </source>
</evidence>
<dbReference type="PANTHER" id="PTHR43873:SF1">
    <property type="entry name" value="COBYRINATE A,C-DIAMIDE SYNTHASE"/>
    <property type="match status" value="1"/>
</dbReference>
<dbReference type="SUPFAM" id="SSF52540">
    <property type="entry name" value="P-loop containing nucleoside triphosphate hydrolases"/>
    <property type="match status" value="1"/>
</dbReference>
<dbReference type="PANTHER" id="PTHR43873">
    <property type="entry name" value="COBYRINATE A,C-DIAMIDE SYNTHASE"/>
    <property type="match status" value="1"/>
</dbReference>
<dbReference type="InterPro" id="IPR002586">
    <property type="entry name" value="CobQ/CobB/MinD/ParA_Nub-bd_dom"/>
</dbReference>
<keyword evidence="8" id="KW-0484">Methanogenesis</keyword>
<evidence type="ECO:0000256" key="7">
    <source>
        <dbReference type="ARBA" id="ARBA00022962"/>
    </source>
</evidence>
<keyword evidence="2 8" id="KW-0169">Cobalamin biosynthesis</keyword>
<dbReference type="Proteomes" id="UP001304970">
    <property type="component" value="Chromosome"/>
</dbReference>